<keyword evidence="5 6" id="KW-0472">Membrane</keyword>
<sequence length="148" mass="16856">MSVQIEHPTRFNHITKIIFQISLLLVFWWIGSMLQSIFKLPVSGAVIGLFIVLTGLLTGFFKLEWIKSGSDFILGELVLFFIPCFVGLIKYKHLFLTEGWQLILAVILGTICVMVVTAYSVHLGFKFENKLKNHRSQSLRKNIAQDGK</sequence>
<dbReference type="FunCoup" id="A0A2U3MVZ2">
    <property type="interactions" value="67"/>
</dbReference>
<evidence type="ECO:0000256" key="6">
    <source>
        <dbReference type="SAM" id="Phobius"/>
    </source>
</evidence>
<feature type="transmembrane region" description="Helical" evidence="6">
    <location>
        <begin position="42"/>
        <end position="61"/>
    </location>
</feature>
<dbReference type="AlphaFoldDB" id="A0A2U3MVZ2"/>
<keyword evidence="8" id="KW-1185">Reference proteome</keyword>
<gene>
    <name evidence="7" type="primary">cidA</name>
    <name evidence="7" type="ORF">KPC_0764</name>
</gene>
<feature type="transmembrane region" description="Helical" evidence="6">
    <location>
        <begin position="73"/>
        <end position="91"/>
    </location>
</feature>
<keyword evidence="4 6" id="KW-1133">Transmembrane helix</keyword>
<evidence type="ECO:0000256" key="1">
    <source>
        <dbReference type="ARBA" id="ARBA00004651"/>
    </source>
</evidence>
<dbReference type="OrthoDB" id="6712880at2"/>
<protein>
    <submittedName>
        <fullName evidence="7">Holin-like protein CidA</fullName>
    </submittedName>
</protein>
<name>A0A2U3MVZ2_9GAMM</name>
<dbReference type="InParanoid" id="A0A2U3MVZ2"/>
<dbReference type="PANTHER" id="PTHR33931">
    <property type="entry name" value="HOLIN-LIKE PROTEIN CIDA-RELATED"/>
    <property type="match status" value="1"/>
</dbReference>
<dbReference type="GO" id="GO:0005886">
    <property type="term" value="C:plasma membrane"/>
    <property type="evidence" value="ECO:0007669"/>
    <property type="project" value="UniProtKB-SubCell"/>
</dbReference>
<dbReference type="EMBL" id="OOGT01000022">
    <property type="protein sequence ID" value="SPL69586.1"/>
    <property type="molecule type" value="Genomic_DNA"/>
</dbReference>
<organism evidence="7 8">
    <name type="scientific">Acinetobacter stercoris</name>
    <dbReference type="NCBI Taxonomy" id="2126983"/>
    <lineage>
        <taxon>Bacteria</taxon>
        <taxon>Pseudomonadati</taxon>
        <taxon>Pseudomonadota</taxon>
        <taxon>Gammaproteobacteria</taxon>
        <taxon>Moraxellales</taxon>
        <taxon>Moraxellaceae</taxon>
        <taxon>Acinetobacter</taxon>
    </lineage>
</organism>
<keyword evidence="3 6" id="KW-0812">Transmembrane</keyword>
<proteinExistence type="predicted"/>
<keyword evidence="2" id="KW-1003">Cell membrane</keyword>
<dbReference type="PANTHER" id="PTHR33931:SF2">
    <property type="entry name" value="HOLIN-LIKE PROTEIN CIDA"/>
    <property type="match status" value="1"/>
</dbReference>
<dbReference type="Pfam" id="PF03788">
    <property type="entry name" value="LrgA"/>
    <property type="match status" value="1"/>
</dbReference>
<evidence type="ECO:0000313" key="7">
    <source>
        <dbReference type="EMBL" id="SPL69586.1"/>
    </source>
</evidence>
<evidence type="ECO:0000256" key="4">
    <source>
        <dbReference type="ARBA" id="ARBA00022989"/>
    </source>
</evidence>
<reference evidence="8" key="1">
    <citation type="submission" date="2018-03" db="EMBL/GenBank/DDBJ databases">
        <authorList>
            <person name="Blom J."/>
        </authorList>
    </citation>
    <scope>NUCLEOTIDE SEQUENCE [LARGE SCALE GENOMIC DNA]</scope>
    <source>
        <strain evidence="8">KPC-SM-21</strain>
    </source>
</reference>
<dbReference type="RefSeq" id="WP_121973110.1">
    <property type="nucleotide sequence ID" value="NZ_OOGT01000022.1"/>
</dbReference>
<feature type="transmembrane region" description="Helical" evidence="6">
    <location>
        <begin position="103"/>
        <end position="125"/>
    </location>
</feature>
<evidence type="ECO:0000256" key="5">
    <source>
        <dbReference type="ARBA" id="ARBA00023136"/>
    </source>
</evidence>
<accession>A0A2U3MVZ2</accession>
<evidence type="ECO:0000256" key="3">
    <source>
        <dbReference type="ARBA" id="ARBA00022692"/>
    </source>
</evidence>
<evidence type="ECO:0000313" key="8">
    <source>
        <dbReference type="Proteomes" id="UP000245974"/>
    </source>
</evidence>
<comment type="subcellular location">
    <subcellularLocation>
        <location evidence="1">Cell membrane</location>
        <topology evidence="1">Multi-pass membrane protein</topology>
    </subcellularLocation>
</comment>
<dbReference type="InterPro" id="IPR005538">
    <property type="entry name" value="LrgA/CidA"/>
</dbReference>
<dbReference type="Proteomes" id="UP000245974">
    <property type="component" value="Unassembled WGS sequence"/>
</dbReference>
<evidence type="ECO:0000256" key="2">
    <source>
        <dbReference type="ARBA" id="ARBA00022475"/>
    </source>
</evidence>